<proteinExistence type="predicted"/>
<evidence type="ECO:0000313" key="1">
    <source>
        <dbReference type="EMBL" id="SVB54828.1"/>
    </source>
</evidence>
<dbReference type="AlphaFoldDB" id="A0A382EVX7"/>
<accession>A0A382EVX7</accession>
<protein>
    <submittedName>
        <fullName evidence="1">Uncharacterized protein</fullName>
    </submittedName>
</protein>
<reference evidence="1" key="1">
    <citation type="submission" date="2018-05" db="EMBL/GenBank/DDBJ databases">
        <authorList>
            <person name="Lanie J.A."/>
            <person name="Ng W.-L."/>
            <person name="Kazmierczak K.M."/>
            <person name="Andrzejewski T.M."/>
            <person name="Davidsen T.M."/>
            <person name="Wayne K.J."/>
            <person name="Tettelin H."/>
            <person name="Glass J.I."/>
            <person name="Rusch D."/>
            <person name="Podicherti R."/>
            <person name="Tsui H.-C.T."/>
            <person name="Winkler M.E."/>
        </authorList>
    </citation>
    <scope>NUCLEOTIDE SEQUENCE</scope>
</reference>
<dbReference type="EMBL" id="UINC01046597">
    <property type="protein sequence ID" value="SVB54828.1"/>
    <property type="molecule type" value="Genomic_DNA"/>
</dbReference>
<name>A0A382EVX7_9ZZZZ</name>
<organism evidence="1">
    <name type="scientific">marine metagenome</name>
    <dbReference type="NCBI Taxonomy" id="408172"/>
    <lineage>
        <taxon>unclassified sequences</taxon>
        <taxon>metagenomes</taxon>
        <taxon>ecological metagenomes</taxon>
    </lineage>
</organism>
<gene>
    <name evidence="1" type="ORF">METZ01_LOCUS207682</name>
</gene>
<sequence>MAKKDKKKKKKLKCIDCDQRTDDYYKIATNRGDIIKCNDCYELWVWRSVRMNYTSNNNTGKSSLQDEN</sequence>